<dbReference type="Ensembl" id="ENSCWAT00000016240.1">
    <property type="protein sequence ID" value="ENSCWAP00000014957.1"/>
    <property type="gene ID" value="ENSCWAG00000011610.1"/>
</dbReference>
<name>A0A8C3WIZ0_9CETA</name>
<evidence type="ECO:0000313" key="1">
    <source>
        <dbReference type="Ensembl" id="ENSCWAP00000014957.1"/>
    </source>
</evidence>
<proteinExistence type="predicted"/>
<dbReference type="AlphaFoldDB" id="A0A8C3WIZ0"/>
<keyword evidence="2" id="KW-1185">Reference proteome</keyword>
<reference evidence="1" key="2">
    <citation type="submission" date="2025-09" db="UniProtKB">
        <authorList>
            <consortium name="Ensembl"/>
        </authorList>
    </citation>
    <scope>IDENTIFICATION</scope>
</reference>
<evidence type="ECO:0000313" key="2">
    <source>
        <dbReference type="Proteomes" id="UP000694540"/>
    </source>
</evidence>
<sequence length="68" mass="7883">MHGLSQYQLPALEGTFVTTDESTLMSLSKSLVYIRAHSWTCTFYGFRWMHNDMYPSLEYHTDGISLLC</sequence>
<protein>
    <submittedName>
        <fullName evidence="1">Uncharacterized protein</fullName>
    </submittedName>
</protein>
<dbReference type="GeneTree" id="ENSGT00990000214042"/>
<organism evidence="1 2">
    <name type="scientific">Catagonus wagneri</name>
    <name type="common">Chacoan peccary</name>
    <dbReference type="NCBI Taxonomy" id="51154"/>
    <lineage>
        <taxon>Eukaryota</taxon>
        <taxon>Metazoa</taxon>
        <taxon>Chordata</taxon>
        <taxon>Craniata</taxon>
        <taxon>Vertebrata</taxon>
        <taxon>Euteleostomi</taxon>
        <taxon>Mammalia</taxon>
        <taxon>Eutheria</taxon>
        <taxon>Laurasiatheria</taxon>
        <taxon>Artiodactyla</taxon>
        <taxon>Suina</taxon>
        <taxon>Tayassuidae</taxon>
        <taxon>Catagonus</taxon>
    </lineage>
</organism>
<dbReference type="Proteomes" id="UP000694540">
    <property type="component" value="Unplaced"/>
</dbReference>
<reference evidence="1" key="1">
    <citation type="submission" date="2025-08" db="UniProtKB">
        <authorList>
            <consortium name="Ensembl"/>
        </authorList>
    </citation>
    <scope>IDENTIFICATION</scope>
</reference>
<accession>A0A8C3WIZ0</accession>